<dbReference type="RefSeq" id="WP_064375597.1">
    <property type="nucleotide sequence ID" value="NZ_CABGLD010000016.1"/>
</dbReference>
<evidence type="ECO:0000256" key="1">
    <source>
        <dbReference type="ARBA" id="ARBA00009437"/>
    </source>
</evidence>
<dbReference type="Proteomes" id="UP000255050">
    <property type="component" value="Unassembled WGS sequence"/>
</dbReference>
<comment type="caution">
    <text evidence="6">The sequence shown here is derived from an EMBL/GenBank/DDBJ whole genome shotgun (WGS) entry which is preliminary data.</text>
</comment>
<feature type="domain" description="HTH lysR-type" evidence="5">
    <location>
        <begin position="1"/>
        <end position="60"/>
    </location>
</feature>
<keyword evidence="3" id="KW-0238">DNA-binding</keyword>
<dbReference type="EMBL" id="UGJR01000002">
    <property type="protein sequence ID" value="STR39657.1"/>
    <property type="molecule type" value="Genomic_DNA"/>
</dbReference>
<evidence type="ECO:0000259" key="5">
    <source>
        <dbReference type="PROSITE" id="PS50931"/>
    </source>
</evidence>
<keyword evidence="2" id="KW-0805">Transcription regulation</keyword>
<dbReference type="Pfam" id="PF03466">
    <property type="entry name" value="LysR_substrate"/>
    <property type="match status" value="1"/>
</dbReference>
<gene>
    <name evidence="6" type="primary">cysL_2</name>
    <name evidence="6" type="ORF">NCTC11694_00800</name>
</gene>
<proteinExistence type="inferred from homology"/>
<name>A0A7H4LU31_9ENTR</name>
<evidence type="ECO:0000256" key="3">
    <source>
        <dbReference type="ARBA" id="ARBA00023125"/>
    </source>
</evidence>
<evidence type="ECO:0000256" key="4">
    <source>
        <dbReference type="ARBA" id="ARBA00023163"/>
    </source>
</evidence>
<evidence type="ECO:0000256" key="2">
    <source>
        <dbReference type="ARBA" id="ARBA00023015"/>
    </source>
</evidence>
<dbReference type="PANTHER" id="PTHR30126">
    <property type="entry name" value="HTH-TYPE TRANSCRIPTIONAL REGULATOR"/>
    <property type="match status" value="1"/>
</dbReference>
<dbReference type="Gene3D" id="3.40.190.290">
    <property type="match status" value="1"/>
</dbReference>
<dbReference type="SUPFAM" id="SSF46785">
    <property type="entry name" value="Winged helix' DNA-binding domain"/>
    <property type="match status" value="1"/>
</dbReference>
<evidence type="ECO:0000313" key="7">
    <source>
        <dbReference type="Proteomes" id="UP000255050"/>
    </source>
</evidence>
<comment type="similarity">
    <text evidence="1">Belongs to the LysR transcriptional regulatory family.</text>
</comment>
<dbReference type="CDD" id="cd05466">
    <property type="entry name" value="PBP2_LTTR_substrate"/>
    <property type="match status" value="1"/>
</dbReference>
<dbReference type="PANTHER" id="PTHR30126:SF40">
    <property type="entry name" value="HTH-TYPE TRANSCRIPTIONAL REGULATOR GLTR"/>
    <property type="match status" value="1"/>
</dbReference>
<dbReference type="InterPro" id="IPR005119">
    <property type="entry name" value="LysR_subst-bd"/>
</dbReference>
<dbReference type="SUPFAM" id="SSF53850">
    <property type="entry name" value="Periplasmic binding protein-like II"/>
    <property type="match status" value="1"/>
</dbReference>
<dbReference type="PROSITE" id="PS50931">
    <property type="entry name" value="HTH_LYSR"/>
    <property type="match status" value="1"/>
</dbReference>
<dbReference type="Pfam" id="PF00126">
    <property type="entry name" value="HTH_1"/>
    <property type="match status" value="1"/>
</dbReference>
<dbReference type="GO" id="GO:0000976">
    <property type="term" value="F:transcription cis-regulatory region binding"/>
    <property type="evidence" value="ECO:0007669"/>
    <property type="project" value="TreeGrafter"/>
</dbReference>
<accession>A0A7H4LU31</accession>
<dbReference type="GO" id="GO:0003700">
    <property type="term" value="F:DNA-binding transcription factor activity"/>
    <property type="evidence" value="ECO:0007669"/>
    <property type="project" value="InterPro"/>
</dbReference>
<keyword evidence="4" id="KW-0804">Transcription</keyword>
<dbReference type="InterPro" id="IPR036390">
    <property type="entry name" value="WH_DNA-bd_sf"/>
</dbReference>
<dbReference type="PRINTS" id="PR00039">
    <property type="entry name" value="HTHLYSR"/>
</dbReference>
<protein>
    <submittedName>
        <fullName evidence="6">LysR family transcriptional regulator</fullName>
    </submittedName>
</protein>
<dbReference type="Gene3D" id="1.10.10.10">
    <property type="entry name" value="Winged helix-like DNA-binding domain superfamily/Winged helix DNA-binding domain"/>
    <property type="match status" value="1"/>
</dbReference>
<sequence length="303" mass="35085">MNYDEILTFLAILDGGSIAKAAQTLFISQGTASTRIQQLERQLGFELFYRQKGVRHIVLSPQGREFLPLARQLYKLNQDAMQLKRNSEITELNITALDLINSLVFSGVYKEFIKTHPDILLTIGTQHSSKTYPLIEQRVSDIGFVSGKYNFPSVHITPLYSEKMVFLYHQQHPFAVSQNAQDLDVENEIYLDWSREFRLWHNQYFDFTRHKKVTLGTVVMLPNFIGEPELWSIVTEGVAKYIIDKFPELAFSHISAPPPEHVIYVIKHRFLDGKALRAYHVFIARVVEFISSTPYRTLLYRQA</sequence>
<reference evidence="6 7" key="1">
    <citation type="submission" date="2018-06" db="EMBL/GenBank/DDBJ databases">
        <authorList>
            <consortium name="Pathogen Informatics"/>
            <person name="Doyle S."/>
        </authorList>
    </citation>
    <scope>NUCLEOTIDE SEQUENCE [LARGE SCALE GENOMIC DNA]</scope>
    <source>
        <strain evidence="6 7">NCTC11694</strain>
    </source>
</reference>
<dbReference type="InterPro" id="IPR000847">
    <property type="entry name" value="LysR_HTH_N"/>
</dbReference>
<dbReference type="AlphaFoldDB" id="A0A7H4LU31"/>
<organism evidence="6 7">
    <name type="scientific">Klebsiella michiganensis</name>
    <dbReference type="NCBI Taxonomy" id="1134687"/>
    <lineage>
        <taxon>Bacteria</taxon>
        <taxon>Pseudomonadati</taxon>
        <taxon>Pseudomonadota</taxon>
        <taxon>Gammaproteobacteria</taxon>
        <taxon>Enterobacterales</taxon>
        <taxon>Enterobacteriaceae</taxon>
        <taxon>Klebsiella/Raoultella group</taxon>
        <taxon>Klebsiella</taxon>
    </lineage>
</organism>
<dbReference type="InterPro" id="IPR036388">
    <property type="entry name" value="WH-like_DNA-bd_sf"/>
</dbReference>
<evidence type="ECO:0000313" key="6">
    <source>
        <dbReference type="EMBL" id="STR39657.1"/>
    </source>
</evidence>